<protein>
    <submittedName>
        <fullName evidence="2">Uncharacterized protein</fullName>
    </submittedName>
</protein>
<evidence type="ECO:0000256" key="1">
    <source>
        <dbReference type="SAM" id="MobiDB-lite"/>
    </source>
</evidence>
<evidence type="ECO:0000313" key="2">
    <source>
        <dbReference type="EMBL" id="PRP88774.1"/>
    </source>
</evidence>
<dbReference type="InParanoid" id="A0A2P6NXT9"/>
<gene>
    <name evidence="2" type="ORF">PROFUN_00242</name>
</gene>
<evidence type="ECO:0000313" key="3">
    <source>
        <dbReference type="Proteomes" id="UP000241769"/>
    </source>
</evidence>
<feature type="compositionally biased region" description="Basic residues" evidence="1">
    <location>
        <begin position="51"/>
        <end position="71"/>
    </location>
</feature>
<dbReference type="AlphaFoldDB" id="A0A2P6NXT9"/>
<reference evidence="2 3" key="1">
    <citation type="journal article" date="2018" name="Genome Biol. Evol.">
        <title>Multiple Roots of Fruiting Body Formation in Amoebozoa.</title>
        <authorList>
            <person name="Hillmann F."/>
            <person name="Forbes G."/>
            <person name="Novohradska S."/>
            <person name="Ferling I."/>
            <person name="Riege K."/>
            <person name="Groth M."/>
            <person name="Westermann M."/>
            <person name="Marz M."/>
            <person name="Spaller T."/>
            <person name="Winckler T."/>
            <person name="Schaap P."/>
            <person name="Glockner G."/>
        </authorList>
    </citation>
    <scope>NUCLEOTIDE SEQUENCE [LARGE SCALE GENOMIC DNA]</scope>
    <source>
        <strain evidence="2 3">Jena</strain>
    </source>
</reference>
<feature type="compositionally biased region" description="Basic and acidic residues" evidence="1">
    <location>
        <begin position="8"/>
        <end position="17"/>
    </location>
</feature>
<accession>A0A2P6NXT9</accession>
<comment type="caution">
    <text evidence="2">The sequence shown here is derived from an EMBL/GenBank/DDBJ whole genome shotgun (WGS) entry which is preliminary data.</text>
</comment>
<keyword evidence="3" id="KW-1185">Reference proteome</keyword>
<dbReference type="EMBL" id="MDYQ01000007">
    <property type="protein sequence ID" value="PRP88774.1"/>
    <property type="molecule type" value="Genomic_DNA"/>
</dbReference>
<dbReference type="Proteomes" id="UP000241769">
    <property type="component" value="Unassembled WGS sequence"/>
</dbReference>
<organism evidence="2 3">
    <name type="scientific">Planoprotostelium fungivorum</name>
    <dbReference type="NCBI Taxonomy" id="1890364"/>
    <lineage>
        <taxon>Eukaryota</taxon>
        <taxon>Amoebozoa</taxon>
        <taxon>Evosea</taxon>
        <taxon>Variosea</taxon>
        <taxon>Cavosteliida</taxon>
        <taxon>Cavosteliaceae</taxon>
        <taxon>Planoprotostelium</taxon>
    </lineage>
</organism>
<feature type="region of interest" description="Disordered" evidence="1">
    <location>
        <begin position="47"/>
        <end position="71"/>
    </location>
</feature>
<sequence>MTFWGKLSRRDRDKKTETSNFLSRQIRKMRDKTETQIFMSLQVLNKEETKKKKKKGQARKTVKKKKPTKTA</sequence>
<name>A0A2P6NXT9_9EUKA</name>
<feature type="region of interest" description="Disordered" evidence="1">
    <location>
        <begin position="1"/>
        <end position="23"/>
    </location>
</feature>
<proteinExistence type="predicted"/>